<accession>A0A1C7M6R7</accession>
<keyword evidence="2" id="KW-1185">Reference proteome</keyword>
<comment type="caution">
    <text evidence="1">The sequence shown here is derived from an EMBL/GenBank/DDBJ whole genome shotgun (WGS) entry which is preliminary data.</text>
</comment>
<gene>
    <name evidence="1" type="ORF">A0H81_07585</name>
</gene>
<organism evidence="1 2">
    <name type="scientific">Grifola frondosa</name>
    <name type="common">Maitake</name>
    <name type="synonym">Polyporus frondosus</name>
    <dbReference type="NCBI Taxonomy" id="5627"/>
    <lineage>
        <taxon>Eukaryota</taxon>
        <taxon>Fungi</taxon>
        <taxon>Dikarya</taxon>
        <taxon>Basidiomycota</taxon>
        <taxon>Agaricomycotina</taxon>
        <taxon>Agaricomycetes</taxon>
        <taxon>Polyporales</taxon>
        <taxon>Grifolaceae</taxon>
        <taxon>Grifola</taxon>
    </lineage>
</organism>
<dbReference type="Proteomes" id="UP000092993">
    <property type="component" value="Unassembled WGS sequence"/>
</dbReference>
<sequence length="122" mass="13222">MAPNSRPTATAAHPQASANRANIHRYSVPYTISLKRGFDRSIATAAIAATPLSEGLPPRCPLISLSTNQRVYIQILPGVWIEGIIAGMCNQYAGAAYDVEYTASDGRRKTDRFAPYNIRAAN</sequence>
<evidence type="ECO:0000313" key="1">
    <source>
        <dbReference type="EMBL" id="OBZ72458.1"/>
    </source>
</evidence>
<evidence type="ECO:0000313" key="2">
    <source>
        <dbReference type="Proteomes" id="UP000092993"/>
    </source>
</evidence>
<reference evidence="1 2" key="1">
    <citation type="submission" date="2016-03" db="EMBL/GenBank/DDBJ databases">
        <title>Whole genome sequencing of Grifola frondosa 9006-11.</title>
        <authorList>
            <person name="Min B."/>
            <person name="Park H."/>
            <person name="Kim J.-G."/>
            <person name="Cho H."/>
            <person name="Oh Y.-L."/>
            <person name="Kong W.-S."/>
            <person name="Choi I.-G."/>
        </authorList>
    </citation>
    <scope>NUCLEOTIDE SEQUENCE [LARGE SCALE GENOMIC DNA]</scope>
    <source>
        <strain evidence="1 2">9006-11</strain>
    </source>
</reference>
<proteinExistence type="predicted"/>
<dbReference type="EMBL" id="LUGG01000009">
    <property type="protein sequence ID" value="OBZ72458.1"/>
    <property type="molecule type" value="Genomic_DNA"/>
</dbReference>
<dbReference type="AlphaFoldDB" id="A0A1C7M6R7"/>
<protein>
    <submittedName>
        <fullName evidence="1">Uncharacterized protein</fullName>
    </submittedName>
</protein>
<name>A0A1C7M6R7_GRIFR</name>